<evidence type="ECO:0000313" key="3">
    <source>
        <dbReference type="EMBL" id="ERZ97195.1"/>
    </source>
</evidence>
<feature type="compositionally biased region" description="Basic and acidic residues" evidence="1">
    <location>
        <begin position="598"/>
        <end position="616"/>
    </location>
</feature>
<keyword evidence="2" id="KW-1133">Transmembrane helix</keyword>
<feature type="region of interest" description="Disordered" evidence="1">
    <location>
        <begin position="672"/>
        <end position="702"/>
    </location>
</feature>
<evidence type="ECO:0000256" key="1">
    <source>
        <dbReference type="SAM" id="MobiDB-lite"/>
    </source>
</evidence>
<dbReference type="HOGENOM" id="CLU_338626_0_0_1"/>
<proteinExistence type="predicted"/>
<dbReference type="AlphaFoldDB" id="U9T1C7"/>
<keyword evidence="2" id="KW-0472">Membrane</keyword>
<protein>
    <submittedName>
        <fullName evidence="3">Uncharacterized protein</fullName>
    </submittedName>
</protein>
<feature type="transmembrane region" description="Helical" evidence="2">
    <location>
        <begin position="460"/>
        <end position="483"/>
    </location>
</feature>
<feature type="transmembrane region" description="Helical" evidence="2">
    <location>
        <begin position="51"/>
        <end position="72"/>
    </location>
</feature>
<dbReference type="VEuPathDB" id="FungiDB:RhiirFUN_011563"/>
<keyword evidence="2" id="KW-0812">Transmembrane</keyword>
<accession>U9T1C7</accession>
<evidence type="ECO:0000256" key="2">
    <source>
        <dbReference type="SAM" id="Phobius"/>
    </source>
</evidence>
<organism evidence="3">
    <name type="scientific">Rhizophagus irregularis (strain DAOM 181602 / DAOM 197198 / MUCL 43194)</name>
    <name type="common">Arbuscular mycorrhizal fungus</name>
    <name type="synonym">Glomus intraradices</name>
    <dbReference type="NCBI Taxonomy" id="747089"/>
    <lineage>
        <taxon>Eukaryota</taxon>
        <taxon>Fungi</taxon>
        <taxon>Fungi incertae sedis</taxon>
        <taxon>Mucoromycota</taxon>
        <taxon>Glomeromycotina</taxon>
        <taxon>Glomeromycetes</taxon>
        <taxon>Glomerales</taxon>
        <taxon>Glomeraceae</taxon>
        <taxon>Rhizophagus</taxon>
    </lineage>
</organism>
<feature type="transmembrane region" description="Helical" evidence="2">
    <location>
        <begin position="20"/>
        <end position="39"/>
    </location>
</feature>
<dbReference type="VEuPathDB" id="FungiDB:RhiirFUN_011562"/>
<feature type="region of interest" description="Disordered" evidence="1">
    <location>
        <begin position="598"/>
        <end position="635"/>
    </location>
</feature>
<feature type="transmembrane region" description="Helical" evidence="2">
    <location>
        <begin position="134"/>
        <end position="155"/>
    </location>
</feature>
<name>U9T1C7_RHIID</name>
<sequence length="840" mass="95745">MSLRNLQDVPLATWQWRDSLIRLILTAIIFTWGVLLEVCGEQPNYSPELQYLMSFGSFIVAIILGALAQATLAHMFSYVQGYFLLKSHGIPLHAIMSGEQTPGRILAACLTIFKYKKSGTEDYKEQKYGKFYQIFLYTSTLIVYFASVGVGGYAASELGTSYVYYSSPIKWVQVPTIPNDELRVSLNNAFLPKDFLSGISSIQYNSLARWVQKTAATNKEVAFLPITLNNIKDALDGSNLKDNLLKWKVEAKYDNVNMQYITAQCDVDPNPSCNTEQFIQEETIIYTKASKDNKTLLWDMCNLPGKTGSIRLVCSITLKGGVFPSTTIVYPENLPRGEQLAEILLRKDEMRDLNELRDEMFNIMEKVLARPTYNVNNDIISSNVLQQLLNQWNCEARNVTCAQELGTAAAIRYFGARLEAANIMYPVDNLINVNEWIEKSGSTGSLTVTHKVCIGGSNPILTIGLMIFIPSIMIVIELLPLLFSKNKAWWLASDIGFKHIALLRSTAKSGINLPECTDRPNEITNSHTAVRFNVKPENDYFGLEENSSYKSDNTNDDTNKKEDYRIAICQDGKFAITFDTANLRIKILENTDHRTFNMKESDNKKSEKSDFYDKNHKPPSFNQESKLNTGDDDAKEDEKSDAFRWSFDVSNLHKNDDEYYILVTVSRETIGRVQGKSGEQPDPPNTPNKEKDDQRITIPDNTPKKAKKGIAIYRLKLKEEKKNFILNDVTCYYSDSISGICSFIEVTNDDDVEQRRFIIFNFHDELDNWYTDSGTDCMKRLLTCVYDKYFLVTQYKNDVQSLEVAKRVEDKEKYVKQYNYDTFSVSKLQLCFTRGINIIK</sequence>
<reference evidence="3" key="1">
    <citation type="submission" date="2013-07" db="EMBL/GenBank/DDBJ databases">
        <title>The genome of an arbuscular mycorrhizal fungus provides insights into the evolution of the oldest plant symbiosis.</title>
        <authorList>
            <consortium name="DOE Joint Genome Institute"/>
            <person name="Tisserant E."/>
            <person name="Malbreil M."/>
            <person name="Kuo A."/>
            <person name="Kohler A."/>
            <person name="Symeonidi A."/>
            <person name="Balestrini R."/>
            <person name="Charron P."/>
            <person name="Duensing N."/>
            <person name="Frei-dit-Frey N."/>
            <person name="Gianinazzi-Pearson V."/>
            <person name="Gilbert B."/>
            <person name="Handa Y."/>
            <person name="Hijri M."/>
            <person name="Kaul R."/>
            <person name="Kawaguchi M."/>
            <person name="Krajinski F."/>
            <person name="Lammers P."/>
            <person name="Lapierre D."/>
            <person name="Masclaux F.G."/>
            <person name="Murat C."/>
            <person name="Morin E."/>
            <person name="Ndikumana S."/>
            <person name="Pagni M."/>
            <person name="Petitpierre D."/>
            <person name="Requena N."/>
            <person name="Rosikiewicz P."/>
            <person name="Riley R."/>
            <person name="Saito K."/>
            <person name="San Clemente H."/>
            <person name="Shapiro H."/>
            <person name="van Tuinen D."/>
            <person name="Becard G."/>
            <person name="Bonfante P."/>
            <person name="Paszkowski U."/>
            <person name="Shachar-Hill Y."/>
            <person name="Young J.P."/>
            <person name="Sanders I.R."/>
            <person name="Henrissat B."/>
            <person name="Rensing S.A."/>
            <person name="Grigoriev I.V."/>
            <person name="Corradi N."/>
            <person name="Roux C."/>
            <person name="Martin F."/>
        </authorList>
    </citation>
    <scope>NUCLEOTIDE SEQUENCE</scope>
    <source>
        <strain evidence="3">DAOM 197198</strain>
    </source>
</reference>
<gene>
    <name evidence="3" type="ORF">GLOINDRAFT_11825</name>
</gene>
<dbReference type="EMBL" id="KI299816">
    <property type="protein sequence ID" value="ERZ97195.1"/>
    <property type="molecule type" value="Genomic_DNA"/>
</dbReference>